<proteinExistence type="predicted"/>
<sequence length="570" mass="64387">MVGEKVPDSTWLLVFEGYAAEGREDELHKLLEELGDRSAELGDDVREVMVKFYAARGRYVKRWHKGKVFGSSEPDDRALNAVVKYCLQHRDMKLGQEVVKEALDGAPSKSAWDSALLWAAGTGKSIDGIEQMINVMASRARGKDKHDLPDIQSINKLIEYALSKNDAYAAERYRNLGKKLDFKADGQAYLLAMRIPLIANDLLEAMKTYQELKSTHIEFEENDDVPVINRLLTALCSSENQDYDTIMSVVDDLTERGAKFLPETVSALSLLHLERDEIQDLIQLLKSHAARFSSSQRAALLSTFVTYCLDPERPTDRAWDVSTIVHDVFDEVDRPTRTQLMEDFFRRGRADKACIIFNHMRDSLVDEVRATAETYVVAFVGIAMCTDTESLRNVHNQLKVDITVNPDTKMYNALILAYTSCGSAGKAIQLWDSIYHSSEGPSFNSFNIMFWTCENLLGGAEMATPIWETLNALPTVEIPKDVFIAYLGALAGSSELKEATRLVETELGYPPDATMLGTIFNALPEIHRQSEMEAWAREKYPEIWTELEQLGRKRTARGTRRFQIDRTLEP</sequence>
<keyword evidence="3" id="KW-1185">Reference proteome</keyword>
<dbReference type="Proteomes" id="UP000504638">
    <property type="component" value="Unplaced"/>
</dbReference>
<evidence type="ECO:0000256" key="1">
    <source>
        <dbReference type="PROSITE-ProRule" id="PRU00708"/>
    </source>
</evidence>
<dbReference type="InterPro" id="IPR002885">
    <property type="entry name" value="PPR_rpt"/>
</dbReference>
<gene>
    <name evidence="2 4" type="ORF">P152DRAFT_389367</name>
</gene>
<evidence type="ECO:0000313" key="4">
    <source>
        <dbReference type="RefSeq" id="XP_033537832.1"/>
    </source>
</evidence>
<evidence type="ECO:0000313" key="2">
    <source>
        <dbReference type="EMBL" id="KAF1816201.1"/>
    </source>
</evidence>
<dbReference type="InterPro" id="IPR011990">
    <property type="entry name" value="TPR-like_helical_dom_sf"/>
</dbReference>
<reference evidence="4" key="2">
    <citation type="submission" date="2020-04" db="EMBL/GenBank/DDBJ databases">
        <authorList>
            <consortium name="NCBI Genome Project"/>
        </authorList>
    </citation>
    <scope>NUCLEOTIDE SEQUENCE</scope>
    <source>
        <strain evidence="4">CBS 781.70</strain>
    </source>
</reference>
<dbReference type="GeneID" id="54416550"/>
<name>A0A6G1GE82_9PEZI</name>
<dbReference type="Gene3D" id="1.25.40.10">
    <property type="entry name" value="Tetratricopeptide repeat domain"/>
    <property type="match status" value="1"/>
</dbReference>
<feature type="repeat" description="PPR" evidence="1">
    <location>
        <begin position="407"/>
        <end position="441"/>
    </location>
</feature>
<reference evidence="4" key="3">
    <citation type="submission" date="2025-04" db="UniProtKB">
        <authorList>
            <consortium name="RefSeq"/>
        </authorList>
    </citation>
    <scope>IDENTIFICATION</scope>
    <source>
        <strain evidence="4">CBS 781.70</strain>
    </source>
</reference>
<dbReference type="Pfam" id="PF01535">
    <property type="entry name" value="PPR"/>
    <property type="match status" value="1"/>
</dbReference>
<organism evidence="2">
    <name type="scientific">Eremomyces bilateralis CBS 781.70</name>
    <dbReference type="NCBI Taxonomy" id="1392243"/>
    <lineage>
        <taxon>Eukaryota</taxon>
        <taxon>Fungi</taxon>
        <taxon>Dikarya</taxon>
        <taxon>Ascomycota</taxon>
        <taxon>Pezizomycotina</taxon>
        <taxon>Dothideomycetes</taxon>
        <taxon>Dothideomycetes incertae sedis</taxon>
        <taxon>Eremomycetales</taxon>
        <taxon>Eremomycetaceae</taxon>
        <taxon>Eremomyces</taxon>
    </lineage>
</organism>
<dbReference type="PANTHER" id="PTHR47938:SF35">
    <property type="entry name" value="PENTATRICOPEPTIDE REPEAT-CONTAINING PROTEIN 4, MITOCHONDRIAL-RELATED"/>
    <property type="match status" value="1"/>
</dbReference>
<dbReference type="GO" id="GO:0003729">
    <property type="term" value="F:mRNA binding"/>
    <property type="evidence" value="ECO:0007669"/>
    <property type="project" value="TreeGrafter"/>
</dbReference>
<dbReference type="GO" id="GO:0140053">
    <property type="term" value="P:mitochondrial gene expression"/>
    <property type="evidence" value="ECO:0007669"/>
    <property type="project" value="TreeGrafter"/>
</dbReference>
<protein>
    <submittedName>
        <fullName evidence="2 4">Uncharacterized protein</fullName>
    </submittedName>
</protein>
<accession>A0A6G1GE82</accession>
<reference evidence="2 4" key="1">
    <citation type="submission" date="2020-01" db="EMBL/GenBank/DDBJ databases">
        <authorList>
            <consortium name="DOE Joint Genome Institute"/>
            <person name="Haridas S."/>
            <person name="Albert R."/>
            <person name="Binder M."/>
            <person name="Bloem J."/>
            <person name="Labutti K."/>
            <person name="Salamov A."/>
            <person name="Andreopoulos B."/>
            <person name="Baker S.E."/>
            <person name="Barry K."/>
            <person name="Bills G."/>
            <person name="Bluhm B.H."/>
            <person name="Cannon C."/>
            <person name="Castanera R."/>
            <person name="Culley D.E."/>
            <person name="Daum C."/>
            <person name="Ezra D."/>
            <person name="Gonzalez J.B."/>
            <person name="Henrissat B."/>
            <person name="Kuo A."/>
            <person name="Liang C."/>
            <person name="Lipzen A."/>
            <person name="Lutzoni F."/>
            <person name="Magnuson J."/>
            <person name="Mondo S."/>
            <person name="Nolan M."/>
            <person name="Ohm R."/>
            <person name="Pangilinan J."/>
            <person name="Park H.-J."/>
            <person name="Ramirez L."/>
            <person name="Alfaro M."/>
            <person name="Sun H."/>
            <person name="Tritt A."/>
            <person name="Yoshinaga Y."/>
            <person name="Zwiers L.-H."/>
            <person name="Turgeon B.G."/>
            <person name="Goodwin S.B."/>
            <person name="Spatafora J.W."/>
            <person name="Crous P.W."/>
            <person name="Grigoriev I.V."/>
        </authorList>
    </citation>
    <scope>NUCLEOTIDE SEQUENCE</scope>
    <source>
        <strain evidence="2 4">CBS 781.70</strain>
    </source>
</reference>
<dbReference type="PANTHER" id="PTHR47938">
    <property type="entry name" value="RESPIRATORY COMPLEX I CHAPERONE (CIA84), PUTATIVE (AFU_ORTHOLOGUE AFUA_2G06020)-RELATED"/>
    <property type="match status" value="1"/>
</dbReference>
<evidence type="ECO:0000313" key="3">
    <source>
        <dbReference type="Proteomes" id="UP000504638"/>
    </source>
</evidence>
<dbReference type="PROSITE" id="PS51375">
    <property type="entry name" value="PPR"/>
    <property type="match status" value="1"/>
</dbReference>
<dbReference type="EMBL" id="ML975150">
    <property type="protein sequence ID" value="KAF1816201.1"/>
    <property type="molecule type" value="Genomic_DNA"/>
</dbReference>
<dbReference type="GO" id="GO:0005739">
    <property type="term" value="C:mitochondrion"/>
    <property type="evidence" value="ECO:0007669"/>
    <property type="project" value="TreeGrafter"/>
</dbReference>
<dbReference type="OrthoDB" id="185373at2759"/>
<dbReference type="RefSeq" id="XP_033537832.1">
    <property type="nucleotide sequence ID" value="XM_033675980.1"/>
</dbReference>
<dbReference type="AlphaFoldDB" id="A0A6G1GE82"/>